<feature type="compositionally biased region" description="Polar residues" evidence="1">
    <location>
        <begin position="316"/>
        <end position="330"/>
    </location>
</feature>
<dbReference type="AlphaFoldDB" id="A0AAP0BC76"/>
<name>A0AAP0BC76_9ASPA</name>
<keyword evidence="3" id="KW-1185">Reference proteome</keyword>
<dbReference type="EMBL" id="JBBWWQ010000011">
    <property type="protein sequence ID" value="KAK8935157.1"/>
    <property type="molecule type" value="Genomic_DNA"/>
</dbReference>
<dbReference type="InterPro" id="IPR007789">
    <property type="entry name" value="DUF688"/>
</dbReference>
<reference evidence="2 3" key="1">
    <citation type="journal article" date="2022" name="Nat. Plants">
        <title>Genomes of leafy and leafless Platanthera orchids illuminate the evolution of mycoheterotrophy.</title>
        <authorList>
            <person name="Li M.H."/>
            <person name="Liu K.W."/>
            <person name="Li Z."/>
            <person name="Lu H.C."/>
            <person name="Ye Q.L."/>
            <person name="Zhang D."/>
            <person name="Wang J.Y."/>
            <person name="Li Y.F."/>
            <person name="Zhong Z.M."/>
            <person name="Liu X."/>
            <person name="Yu X."/>
            <person name="Liu D.K."/>
            <person name="Tu X.D."/>
            <person name="Liu B."/>
            <person name="Hao Y."/>
            <person name="Liao X.Y."/>
            <person name="Jiang Y.T."/>
            <person name="Sun W.H."/>
            <person name="Chen J."/>
            <person name="Chen Y.Q."/>
            <person name="Ai Y."/>
            <person name="Zhai J.W."/>
            <person name="Wu S.S."/>
            <person name="Zhou Z."/>
            <person name="Hsiao Y.Y."/>
            <person name="Wu W.L."/>
            <person name="Chen Y.Y."/>
            <person name="Lin Y.F."/>
            <person name="Hsu J.L."/>
            <person name="Li C.Y."/>
            <person name="Wang Z.W."/>
            <person name="Zhao X."/>
            <person name="Zhong W.Y."/>
            <person name="Ma X.K."/>
            <person name="Ma L."/>
            <person name="Huang J."/>
            <person name="Chen G.Z."/>
            <person name="Huang M.Z."/>
            <person name="Huang L."/>
            <person name="Peng D.H."/>
            <person name="Luo Y.B."/>
            <person name="Zou S.Q."/>
            <person name="Chen S.P."/>
            <person name="Lan S."/>
            <person name="Tsai W.C."/>
            <person name="Van de Peer Y."/>
            <person name="Liu Z.J."/>
        </authorList>
    </citation>
    <scope>NUCLEOTIDE SEQUENCE [LARGE SCALE GENOMIC DNA]</scope>
    <source>
        <strain evidence="2">Lor287</strain>
    </source>
</reference>
<feature type="region of interest" description="Disordered" evidence="1">
    <location>
        <begin position="167"/>
        <end position="225"/>
    </location>
</feature>
<evidence type="ECO:0000313" key="3">
    <source>
        <dbReference type="Proteomes" id="UP001418222"/>
    </source>
</evidence>
<gene>
    <name evidence="2" type="ORF">KSP39_PZI013745</name>
</gene>
<dbReference type="PANTHER" id="PTHR33671">
    <property type="entry name" value="N-METHYLTRANSFERASE, PUTATIVE (DUF688)-RELATED"/>
    <property type="match status" value="1"/>
</dbReference>
<dbReference type="Proteomes" id="UP001418222">
    <property type="component" value="Unassembled WGS sequence"/>
</dbReference>
<feature type="compositionally biased region" description="Acidic residues" evidence="1">
    <location>
        <begin position="208"/>
        <end position="220"/>
    </location>
</feature>
<evidence type="ECO:0000313" key="2">
    <source>
        <dbReference type="EMBL" id="KAK8935157.1"/>
    </source>
</evidence>
<protein>
    <submittedName>
        <fullName evidence="2">Uncharacterized protein</fullName>
    </submittedName>
</protein>
<evidence type="ECO:0000256" key="1">
    <source>
        <dbReference type="SAM" id="MobiDB-lite"/>
    </source>
</evidence>
<proteinExistence type="predicted"/>
<dbReference type="PANTHER" id="PTHR33671:SF2">
    <property type="entry name" value="N-METHYLTRANSFERASE, PUTATIVE (DUF688)-RELATED"/>
    <property type="match status" value="1"/>
</dbReference>
<feature type="region of interest" description="Disordered" evidence="1">
    <location>
        <begin position="386"/>
        <end position="406"/>
    </location>
</feature>
<accession>A0AAP0BC76</accession>
<organism evidence="2 3">
    <name type="scientific">Platanthera zijinensis</name>
    <dbReference type="NCBI Taxonomy" id="2320716"/>
    <lineage>
        <taxon>Eukaryota</taxon>
        <taxon>Viridiplantae</taxon>
        <taxon>Streptophyta</taxon>
        <taxon>Embryophyta</taxon>
        <taxon>Tracheophyta</taxon>
        <taxon>Spermatophyta</taxon>
        <taxon>Magnoliopsida</taxon>
        <taxon>Liliopsida</taxon>
        <taxon>Asparagales</taxon>
        <taxon>Orchidaceae</taxon>
        <taxon>Orchidoideae</taxon>
        <taxon>Orchideae</taxon>
        <taxon>Orchidinae</taxon>
        <taxon>Platanthera</taxon>
    </lineage>
</organism>
<feature type="compositionally biased region" description="Low complexity" evidence="1">
    <location>
        <begin position="391"/>
        <end position="405"/>
    </location>
</feature>
<feature type="region of interest" description="Disordered" evidence="1">
    <location>
        <begin position="78"/>
        <end position="102"/>
    </location>
</feature>
<dbReference type="Pfam" id="PF05097">
    <property type="entry name" value="DUF688"/>
    <property type="match status" value="1"/>
</dbReference>
<sequence>MEGKRLDLDAPLISFRRITTAPLLPEDAALHSLKDCGAVPFFWEKTPGQPKDNPSNESFCGGAAVEREPLKPLLGRILKGNRGELRKNESSEKSLGNRGNGGTAFSDLRDSLSCNESFSTKKRLSSLCAYPSFRDSSSDFSKDPTAEEFMMGLFLPAAEAMASELRRQSWKKPPRAATEFAGNYGTQDLSPRWVNVASPRDSDRNEKEEEEEEDDDESVNYEDKGKFSSKTCGLFPKFRLKNSFFFLNHVLGTKFPDLALTRPCLKPSPGMKILHHERVSKDLSVNRDYIEEDSGIDLNSISNQLTYWSNSQPLDGSSCPHSSGTLLSPNKNEDLKTKSRSSKTGDLDSSEEDSESYWDVASSNCWLQGSGSTSPATHRTLCVQPSQMADTSGSNSSTVNTTSGTKETLDRTANDYADPGFSFCTRRLNCDEKMGKDSRICKSNHKDLELIRGCGKDENSLALSLLPPPLPKSPSDSWLQRTLPGISAKGSYQQSFLGIQFQSRNRALQVPRGDQKLQEKFSKRCTLTVKD</sequence>
<comment type="caution">
    <text evidence="2">The sequence shown here is derived from an EMBL/GenBank/DDBJ whole genome shotgun (WGS) entry which is preliminary data.</text>
</comment>
<feature type="compositionally biased region" description="Basic and acidic residues" evidence="1">
    <location>
        <begin position="81"/>
        <end position="92"/>
    </location>
</feature>
<feature type="region of interest" description="Disordered" evidence="1">
    <location>
        <begin position="316"/>
        <end position="353"/>
    </location>
</feature>